<dbReference type="InParanoid" id="A7SJY6"/>
<dbReference type="PhylomeDB" id="A7SJY6"/>
<feature type="compositionally biased region" description="Basic residues" evidence="1">
    <location>
        <begin position="20"/>
        <end position="32"/>
    </location>
</feature>
<dbReference type="AlphaFoldDB" id="A7SJY6"/>
<dbReference type="KEGG" id="nve:5507391"/>
<dbReference type="EMBL" id="DS469682">
    <property type="protein sequence ID" value="EDO35962.1"/>
    <property type="molecule type" value="Genomic_DNA"/>
</dbReference>
<dbReference type="eggNOG" id="ENOG502ST9A">
    <property type="taxonomic scope" value="Eukaryota"/>
</dbReference>
<accession>A7SJY6</accession>
<gene>
    <name evidence="2" type="ORF">NEMVEDRAFT_v1g245778</name>
</gene>
<dbReference type="Proteomes" id="UP000001593">
    <property type="component" value="Unassembled WGS sequence"/>
</dbReference>
<reference evidence="2 3" key="1">
    <citation type="journal article" date="2007" name="Science">
        <title>Sea anemone genome reveals ancestral eumetazoan gene repertoire and genomic organization.</title>
        <authorList>
            <person name="Putnam N.H."/>
            <person name="Srivastava M."/>
            <person name="Hellsten U."/>
            <person name="Dirks B."/>
            <person name="Chapman J."/>
            <person name="Salamov A."/>
            <person name="Terry A."/>
            <person name="Shapiro H."/>
            <person name="Lindquist E."/>
            <person name="Kapitonov V.V."/>
            <person name="Jurka J."/>
            <person name="Genikhovich G."/>
            <person name="Grigoriev I.V."/>
            <person name="Lucas S.M."/>
            <person name="Steele R.E."/>
            <person name="Finnerty J.R."/>
            <person name="Technau U."/>
            <person name="Martindale M.Q."/>
            <person name="Rokhsar D.S."/>
        </authorList>
    </citation>
    <scope>NUCLEOTIDE SEQUENCE [LARGE SCALE GENOMIC DNA]</scope>
    <source>
        <strain evidence="3">CH2 X CH6</strain>
    </source>
</reference>
<feature type="compositionally biased region" description="Basic and acidic residues" evidence="1">
    <location>
        <begin position="33"/>
        <end position="47"/>
    </location>
</feature>
<organism evidence="2 3">
    <name type="scientific">Nematostella vectensis</name>
    <name type="common">Starlet sea anemone</name>
    <dbReference type="NCBI Taxonomy" id="45351"/>
    <lineage>
        <taxon>Eukaryota</taxon>
        <taxon>Metazoa</taxon>
        <taxon>Cnidaria</taxon>
        <taxon>Anthozoa</taxon>
        <taxon>Hexacorallia</taxon>
        <taxon>Actiniaria</taxon>
        <taxon>Edwardsiidae</taxon>
        <taxon>Nematostella</taxon>
    </lineage>
</organism>
<evidence type="ECO:0000256" key="1">
    <source>
        <dbReference type="SAM" id="MobiDB-lite"/>
    </source>
</evidence>
<name>A7SJY6_NEMVE</name>
<dbReference type="HOGENOM" id="CLU_738296_0_0_1"/>
<feature type="region of interest" description="Disordered" evidence="1">
    <location>
        <begin position="1"/>
        <end position="86"/>
    </location>
</feature>
<protein>
    <submittedName>
        <fullName evidence="2">Uncharacterized protein</fullName>
    </submittedName>
</protein>
<keyword evidence="3" id="KW-1185">Reference proteome</keyword>
<proteinExistence type="predicted"/>
<feature type="compositionally biased region" description="Low complexity" evidence="1">
    <location>
        <begin position="49"/>
        <end position="65"/>
    </location>
</feature>
<evidence type="ECO:0000313" key="2">
    <source>
        <dbReference type="EMBL" id="EDO35962.1"/>
    </source>
</evidence>
<sequence>MSRNYSRSHSREHYPPSQHSSHKSSSNKHSRRGRMDDPRDRGDERMDYQPSDSSASSSSSRSQQSPTYQGSNPPWAANQDPYHGALEDKRAAMEISRYEDQQRHQAQEQRFRSQQAAKSGGCAYQDCNPPWAANQDPYHGALEDKRAAMEISRYEDQQRHQAQEQRFRSQQASTQMLYNVYEHTVGMIEELEKHDEVPTENSGLMSHIFPQGYKKPKHDLTAVIEAELTCLRAQMKFAPPEVIQQTKDELLNRTLRWSAKREGLPIGLVDKYAKNVAQLLTEGSMTLPPREKGPKTELSERDVQDALYRYGAARHEGDLQDKQFHDNPNKKAALRAMRLGKHTYIGARRLLEVDRSDRAFKEALIKHGFDTESLK</sequence>
<evidence type="ECO:0000313" key="3">
    <source>
        <dbReference type="Proteomes" id="UP000001593"/>
    </source>
</evidence>